<accession>A0A0Q3HG21</accession>
<name>A0A0Q3HG21_BRADI</name>
<dbReference type="InParanoid" id="A0A0Q3HG21"/>
<dbReference type="AlphaFoldDB" id="A0A0Q3HG21"/>
<evidence type="ECO:0000313" key="3">
    <source>
        <dbReference type="Proteomes" id="UP000008810"/>
    </source>
</evidence>
<reference evidence="1 2" key="1">
    <citation type="journal article" date="2010" name="Nature">
        <title>Genome sequencing and analysis of the model grass Brachypodium distachyon.</title>
        <authorList>
            <consortium name="International Brachypodium Initiative"/>
        </authorList>
    </citation>
    <scope>NUCLEOTIDE SEQUENCE [LARGE SCALE GENOMIC DNA]</scope>
    <source>
        <strain evidence="1 2">Bd21</strain>
    </source>
</reference>
<gene>
    <name evidence="1" type="ORF">BRADI_4g10443v3</name>
</gene>
<reference evidence="1" key="2">
    <citation type="submission" date="2017-06" db="EMBL/GenBank/DDBJ databases">
        <title>WGS assembly of Brachypodium distachyon.</title>
        <authorList>
            <consortium name="The International Brachypodium Initiative"/>
            <person name="Lucas S."/>
            <person name="Harmon-Smith M."/>
            <person name="Lail K."/>
            <person name="Tice H."/>
            <person name="Grimwood J."/>
            <person name="Bruce D."/>
            <person name="Barry K."/>
            <person name="Shu S."/>
            <person name="Lindquist E."/>
            <person name="Wang M."/>
            <person name="Pitluck S."/>
            <person name="Vogel J.P."/>
            <person name="Garvin D.F."/>
            <person name="Mockler T.C."/>
            <person name="Schmutz J."/>
            <person name="Rokhsar D."/>
            <person name="Bevan M.W."/>
        </authorList>
    </citation>
    <scope>NUCLEOTIDE SEQUENCE</scope>
    <source>
        <strain evidence="1">Bd21</strain>
    </source>
</reference>
<organism evidence="1">
    <name type="scientific">Brachypodium distachyon</name>
    <name type="common">Purple false brome</name>
    <name type="synonym">Trachynia distachya</name>
    <dbReference type="NCBI Taxonomy" id="15368"/>
    <lineage>
        <taxon>Eukaryota</taxon>
        <taxon>Viridiplantae</taxon>
        <taxon>Streptophyta</taxon>
        <taxon>Embryophyta</taxon>
        <taxon>Tracheophyta</taxon>
        <taxon>Spermatophyta</taxon>
        <taxon>Magnoliopsida</taxon>
        <taxon>Liliopsida</taxon>
        <taxon>Poales</taxon>
        <taxon>Poaceae</taxon>
        <taxon>BOP clade</taxon>
        <taxon>Pooideae</taxon>
        <taxon>Stipodae</taxon>
        <taxon>Brachypodieae</taxon>
        <taxon>Brachypodium</taxon>
    </lineage>
</organism>
<dbReference type="Gramene" id="KQJ87347">
    <property type="protein sequence ID" value="KQJ87347"/>
    <property type="gene ID" value="BRADI_4g10443v3"/>
</dbReference>
<dbReference type="EMBL" id="CM000883">
    <property type="protein sequence ID" value="KQJ87347.1"/>
    <property type="molecule type" value="Genomic_DNA"/>
</dbReference>
<keyword evidence="3" id="KW-1185">Reference proteome</keyword>
<proteinExistence type="predicted"/>
<evidence type="ECO:0000313" key="2">
    <source>
        <dbReference type="EnsemblPlants" id="KQJ87347"/>
    </source>
</evidence>
<dbReference type="EnsemblPlants" id="KQJ87347">
    <property type="protein sequence ID" value="KQJ87347"/>
    <property type="gene ID" value="BRADI_4g10443v3"/>
</dbReference>
<reference evidence="2" key="3">
    <citation type="submission" date="2018-08" db="UniProtKB">
        <authorList>
            <consortium name="EnsemblPlants"/>
        </authorList>
    </citation>
    <scope>IDENTIFICATION</scope>
    <source>
        <strain evidence="2">cv. Bd21</strain>
    </source>
</reference>
<protein>
    <submittedName>
        <fullName evidence="1 2">Uncharacterized protein</fullName>
    </submittedName>
</protein>
<dbReference type="Proteomes" id="UP000008810">
    <property type="component" value="Chromosome 4"/>
</dbReference>
<sequence length="96" mass="10834">MCLNRPSFLSLALLLILFYASSSIFFAQQLIFVLMPRRGQLHELLFALCMVAARELVAIVLPFGSLIVGDFAKHLYECAMSRSCAFAHHVRVHVHD</sequence>
<evidence type="ECO:0000313" key="1">
    <source>
        <dbReference type="EMBL" id="KQJ87347.1"/>
    </source>
</evidence>